<evidence type="ECO:0000256" key="12">
    <source>
        <dbReference type="ARBA" id="ARBA00022695"/>
    </source>
</evidence>
<evidence type="ECO:0000256" key="16">
    <source>
        <dbReference type="ARBA" id="ARBA00023209"/>
    </source>
</evidence>
<evidence type="ECO:0000256" key="2">
    <source>
        <dbReference type="ARBA" id="ARBA00004651"/>
    </source>
</evidence>
<evidence type="ECO:0000256" key="19">
    <source>
        <dbReference type="SAM" id="Phobius"/>
    </source>
</evidence>
<organism evidence="20 21">
    <name type="scientific">Formosimonas limnophila</name>
    <dbReference type="NCBI Taxonomy" id="1384487"/>
    <lineage>
        <taxon>Bacteria</taxon>
        <taxon>Pseudomonadati</taxon>
        <taxon>Pseudomonadota</taxon>
        <taxon>Betaproteobacteria</taxon>
        <taxon>Burkholderiales</taxon>
        <taxon>Burkholderiaceae</taxon>
        <taxon>Formosimonas</taxon>
    </lineage>
</organism>
<keyword evidence="10 18" id="KW-0808">Transferase</keyword>
<comment type="similarity">
    <text evidence="5 18">Belongs to the CDS family.</text>
</comment>
<dbReference type="UniPathway" id="UPA00557">
    <property type="reaction ID" value="UER00614"/>
</dbReference>
<comment type="pathway">
    <text evidence="3 18">Phospholipid metabolism; CDP-diacylglycerol biosynthesis; CDP-diacylglycerol from sn-glycerol 3-phosphate: step 3/3.</text>
</comment>
<evidence type="ECO:0000256" key="11">
    <source>
        <dbReference type="ARBA" id="ARBA00022692"/>
    </source>
</evidence>
<name>A0A8J3FY85_9BURK</name>
<keyword evidence="12 18" id="KW-0548">Nucleotidyltransferase</keyword>
<evidence type="ECO:0000256" key="17">
    <source>
        <dbReference type="ARBA" id="ARBA00023264"/>
    </source>
</evidence>
<dbReference type="RefSeq" id="WP_189490177.1">
    <property type="nucleotide sequence ID" value="NZ_BMZG01000001.1"/>
</dbReference>
<keyword evidence="16" id="KW-0594">Phospholipid biosynthesis</keyword>
<comment type="pathway">
    <text evidence="4">Lipid metabolism.</text>
</comment>
<feature type="transmembrane region" description="Helical" evidence="19">
    <location>
        <begin position="110"/>
        <end position="129"/>
    </location>
</feature>
<dbReference type="GO" id="GO:0004605">
    <property type="term" value="F:phosphatidate cytidylyltransferase activity"/>
    <property type="evidence" value="ECO:0007669"/>
    <property type="project" value="UniProtKB-EC"/>
</dbReference>
<keyword evidence="14" id="KW-0443">Lipid metabolism</keyword>
<sequence>MVKTRVITALMMLSVVAGLVFFANFYVWLAAASVMLAWAAVEWANLAKFSKLAKAAYAFLLPASLGGGYALFLHNTPELMGFWVLAAVGFWLLIVPLWLYYGWRVTSKPVLAVVGALILLATGWSLLLVRPTAEQAWVLLGLLMVIWVADSVAFFAGRAFGKHKLAPSISPGKTIEGAVGAWLGVAVYLGFVTFGLTWLSQSFAFFENWHGLPIALSIPKLLLLAFILTYVSILGDLFESWLKRCAGVKDSGHALPGHGGILDRIDAILSTLPVQLVLFRLMAGF</sequence>
<proteinExistence type="inferred from homology"/>
<evidence type="ECO:0000256" key="18">
    <source>
        <dbReference type="RuleBase" id="RU003938"/>
    </source>
</evidence>
<keyword evidence="8" id="KW-1003">Cell membrane</keyword>
<dbReference type="EMBL" id="BMZG01000001">
    <property type="protein sequence ID" value="GHA64168.1"/>
    <property type="molecule type" value="Genomic_DNA"/>
</dbReference>
<evidence type="ECO:0000256" key="8">
    <source>
        <dbReference type="ARBA" id="ARBA00022475"/>
    </source>
</evidence>
<keyword evidence="13 19" id="KW-1133">Transmembrane helix</keyword>
<comment type="caution">
    <text evidence="20">The sequence shown here is derived from an EMBL/GenBank/DDBJ whole genome shotgun (WGS) entry which is preliminary data.</text>
</comment>
<dbReference type="EC" id="2.7.7.41" evidence="6 18"/>
<dbReference type="Pfam" id="PF01148">
    <property type="entry name" value="CTP_transf_1"/>
    <property type="match status" value="1"/>
</dbReference>
<comment type="catalytic activity">
    <reaction evidence="1 18">
        <text>a 1,2-diacyl-sn-glycero-3-phosphate + CTP + H(+) = a CDP-1,2-diacyl-sn-glycerol + diphosphate</text>
        <dbReference type="Rhea" id="RHEA:16229"/>
        <dbReference type="ChEBI" id="CHEBI:15378"/>
        <dbReference type="ChEBI" id="CHEBI:33019"/>
        <dbReference type="ChEBI" id="CHEBI:37563"/>
        <dbReference type="ChEBI" id="CHEBI:58332"/>
        <dbReference type="ChEBI" id="CHEBI:58608"/>
        <dbReference type="EC" id="2.7.7.41"/>
    </reaction>
</comment>
<dbReference type="PROSITE" id="PS01315">
    <property type="entry name" value="CDS"/>
    <property type="match status" value="1"/>
</dbReference>
<evidence type="ECO:0000313" key="20">
    <source>
        <dbReference type="EMBL" id="GHA64168.1"/>
    </source>
</evidence>
<dbReference type="PANTHER" id="PTHR46382">
    <property type="entry name" value="PHOSPHATIDATE CYTIDYLYLTRANSFERASE"/>
    <property type="match status" value="1"/>
</dbReference>
<dbReference type="GO" id="GO:0005886">
    <property type="term" value="C:plasma membrane"/>
    <property type="evidence" value="ECO:0007669"/>
    <property type="project" value="UniProtKB-SubCell"/>
</dbReference>
<dbReference type="PANTHER" id="PTHR46382:SF1">
    <property type="entry name" value="PHOSPHATIDATE CYTIDYLYLTRANSFERASE"/>
    <property type="match status" value="1"/>
</dbReference>
<comment type="subcellular location">
    <subcellularLocation>
        <location evidence="2">Cell membrane</location>
        <topology evidence="2">Multi-pass membrane protein</topology>
    </subcellularLocation>
</comment>
<accession>A0A8J3FY85</accession>
<evidence type="ECO:0000256" key="7">
    <source>
        <dbReference type="ARBA" id="ARBA00019373"/>
    </source>
</evidence>
<reference evidence="20" key="2">
    <citation type="submission" date="2020-09" db="EMBL/GenBank/DDBJ databases">
        <authorList>
            <person name="Sun Q."/>
            <person name="Kim S."/>
        </authorList>
    </citation>
    <scope>NUCLEOTIDE SEQUENCE</scope>
    <source>
        <strain evidence="20">KCTC 32501</strain>
    </source>
</reference>
<evidence type="ECO:0000256" key="5">
    <source>
        <dbReference type="ARBA" id="ARBA00010185"/>
    </source>
</evidence>
<evidence type="ECO:0000256" key="6">
    <source>
        <dbReference type="ARBA" id="ARBA00012487"/>
    </source>
</evidence>
<feature type="transmembrane region" description="Helical" evidence="19">
    <location>
        <begin position="135"/>
        <end position="156"/>
    </location>
</feature>
<reference evidence="20" key="1">
    <citation type="journal article" date="2014" name="Int. J. Syst. Evol. Microbiol.">
        <title>Complete genome sequence of Corynebacterium casei LMG S-19264T (=DSM 44701T), isolated from a smear-ripened cheese.</title>
        <authorList>
            <consortium name="US DOE Joint Genome Institute (JGI-PGF)"/>
            <person name="Walter F."/>
            <person name="Albersmeier A."/>
            <person name="Kalinowski J."/>
            <person name="Ruckert C."/>
        </authorList>
    </citation>
    <scope>NUCLEOTIDE SEQUENCE</scope>
    <source>
        <strain evidence="20">KCTC 32501</strain>
    </source>
</reference>
<keyword evidence="11 18" id="KW-0812">Transmembrane</keyword>
<evidence type="ECO:0000313" key="21">
    <source>
        <dbReference type="Proteomes" id="UP000614287"/>
    </source>
</evidence>
<dbReference type="InterPro" id="IPR000374">
    <property type="entry name" value="PC_trans"/>
</dbReference>
<dbReference type="GO" id="GO:0016024">
    <property type="term" value="P:CDP-diacylglycerol biosynthetic process"/>
    <property type="evidence" value="ECO:0007669"/>
    <property type="project" value="UniProtKB-UniPathway"/>
</dbReference>
<evidence type="ECO:0000256" key="3">
    <source>
        <dbReference type="ARBA" id="ARBA00005119"/>
    </source>
</evidence>
<evidence type="ECO:0000256" key="13">
    <source>
        <dbReference type="ARBA" id="ARBA00022989"/>
    </source>
</evidence>
<evidence type="ECO:0000256" key="9">
    <source>
        <dbReference type="ARBA" id="ARBA00022516"/>
    </source>
</evidence>
<feature type="transmembrane region" description="Helical" evidence="19">
    <location>
        <begin position="12"/>
        <end position="40"/>
    </location>
</feature>
<keyword evidence="9" id="KW-0444">Lipid biosynthesis</keyword>
<feature type="transmembrane region" description="Helical" evidence="19">
    <location>
        <begin position="177"/>
        <end position="199"/>
    </location>
</feature>
<evidence type="ECO:0000256" key="15">
    <source>
        <dbReference type="ARBA" id="ARBA00023136"/>
    </source>
</evidence>
<evidence type="ECO:0000256" key="1">
    <source>
        <dbReference type="ARBA" id="ARBA00001698"/>
    </source>
</evidence>
<feature type="transmembrane region" description="Helical" evidence="19">
    <location>
        <begin position="52"/>
        <end position="74"/>
    </location>
</feature>
<dbReference type="Proteomes" id="UP000614287">
    <property type="component" value="Unassembled WGS sequence"/>
</dbReference>
<evidence type="ECO:0000256" key="4">
    <source>
        <dbReference type="ARBA" id="ARBA00005189"/>
    </source>
</evidence>
<dbReference type="AlphaFoldDB" id="A0A8J3FY85"/>
<gene>
    <name evidence="20" type="ORF">GCM10009007_00620</name>
</gene>
<keyword evidence="21" id="KW-1185">Reference proteome</keyword>
<evidence type="ECO:0000256" key="10">
    <source>
        <dbReference type="ARBA" id="ARBA00022679"/>
    </source>
</evidence>
<feature type="transmembrane region" description="Helical" evidence="19">
    <location>
        <begin position="80"/>
        <end position="103"/>
    </location>
</feature>
<keyword evidence="17" id="KW-1208">Phospholipid metabolism</keyword>
<protein>
    <recommendedName>
        <fullName evidence="7 18">Phosphatidate cytidylyltransferase</fullName>
        <ecNumber evidence="6 18">2.7.7.41</ecNumber>
    </recommendedName>
</protein>
<feature type="transmembrane region" description="Helical" evidence="19">
    <location>
        <begin position="211"/>
        <end position="234"/>
    </location>
</feature>
<evidence type="ECO:0000256" key="14">
    <source>
        <dbReference type="ARBA" id="ARBA00023098"/>
    </source>
</evidence>
<keyword evidence="15 19" id="KW-0472">Membrane</keyword>